<name>A0A9Q1BKW5_HOLLE</name>
<sequence length="65" mass="7600">MVTNCSRERSFSKLTLIKSELRSTMAQKRLTSLTLMSTDREFLREIDTSNINNKFVRAQSRKCNI</sequence>
<comment type="caution">
    <text evidence="1">The sequence shown here is derived from an EMBL/GenBank/DDBJ whole genome shotgun (WGS) entry which is preliminary data.</text>
</comment>
<accession>A0A9Q1BKW5</accession>
<evidence type="ECO:0000313" key="1">
    <source>
        <dbReference type="EMBL" id="KAJ8028493.1"/>
    </source>
</evidence>
<dbReference type="AlphaFoldDB" id="A0A9Q1BKW5"/>
<protein>
    <submittedName>
        <fullName evidence="1">Uncharacterized protein</fullName>
    </submittedName>
</protein>
<proteinExistence type="predicted"/>
<dbReference type="OrthoDB" id="1750591at2759"/>
<keyword evidence="2" id="KW-1185">Reference proteome</keyword>
<evidence type="ECO:0000313" key="2">
    <source>
        <dbReference type="Proteomes" id="UP001152320"/>
    </source>
</evidence>
<dbReference type="EMBL" id="JAIZAY010000015">
    <property type="protein sequence ID" value="KAJ8028493.1"/>
    <property type="molecule type" value="Genomic_DNA"/>
</dbReference>
<dbReference type="Proteomes" id="UP001152320">
    <property type="component" value="Chromosome 15"/>
</dbReference>
<organism evidence="1 2">
    <name type="scientific">Holothuria leucospilota</name>
    <name type="common">Black long sea cucumber</name>
    <name type="synonym">Mertensiothuria leucospilota</name>
    <dbReference type="NCBI Taxonomy" id="206669"/>
    <lineage>
        <taxon>Eukaryota</taxon>
        <taxon>Metazoa</taxon>
        <taxon>Echinodermata</taxon>
        <taxon>Eleutherozoa</taxon>
        <taxon>Echinozoa</taxon>
        <taxon>Holothuroidea</taxon>
        <taxon>Aspidochirotacea</taxon>
        <taxon>Aspidochirotida</taxon>
        <taxon>Holothuriidae</taxon>
        <taxon>Holothuria</taxon>
    </lineage>
</organism>
<reference evidence="1" key="1">
    <citation type="submission" date="2021-10" db="EMBL/GenBank/DDBJ databases">
        <title>Tropical sea cucumber genome reveals ecological adaptation and Cuvierian tubules defense mechanism.</title>
        <authorList>
            <person name="Chen T."/>
        </authorList>
    </citation>
    <scope>NUCLEOTIDE SEQUENCE</scope>
    <source>
        <strain evidence="1">Nanhai2018</strain>
        <tissue evidence="1">Muscle</tissue>
    </source>
</reference>
<gene>
    <name evidence="1" type="ORF">HOLleu_30744</name>
</gene>